<organism evidence="1 2">
    <name type="scientific">Caerostris extrusa</name>
    <name type="common">Bark spider</name>
    <name type="synonym">Caerostris bankana</name>
    <dbReference type="NCBI Taxonomy" id="172846"/>
    <lineage>
        <taxon>Eukaryota</taxon>
        <taxon>Metazoa</taxon>
        <taxon>Ecdysozoa</taxon>
        <taxon>Arthropoda</taxon>
        <taxon>Chelicerata</taxon>
        <taxon>Arachnida</taxon>
        <taxon>Araneae</taxon>
        <taxon>Araneomorphae</taxon>
        <taxon>Entelegynae</taxon>
        <taxon>Araneoidea</taxon>
        <taxon>Araneidae</taxon>
        <taxon>Caerostris</taxon>
    </lineage>
</organism>
<gene>
    <name evidence="1" type="ORF">CEXT_50851</name>
</gene>
<protein>
    <submittedName>
        <fullName evidence="1">Uncharacterized protein</fullName>
    </submittedName>
</protein>
<dbReference type="AlphaFoldDB" id="A0AAV4MWS5"/>
<proteinExistence type="predicted"/>
<evidence type="ECO:0000313" key="1">
    <source>
        <dbReference type="EMBL" id="GIX76936.1"/>
    </source>
</evidence>
<keyword evidence="2" id="KW-1185">Reference proteome</keyword>
<accession>A0AAV4MWS5</accession>
<dbReference type="Proteomes" id="UP001054945">
    <property type="component" value="Unassembled WGS sequence"/>
</dbReference>
<dbReference type="EMBL" id="BPLR01020290">
    <property type="protein sequence ID" value="GIX76936.1"/>
    <property type="molecule type" value="Genomic_DNA"/>
</dbReference>
<evidence type="ECO:0000313" key="2">
    <source>
        <dbReference type="Proteomes" id="UP001054945"/>
    </source>
</evidence>
<comment type="caution">
    <text evidence="1">The sequence shown here is derived from an EMBL/GenBank/DDBJ whole genome shotgun (WGS) entry which is preliminary data.</text>
</comment>
<name>A0AAV4MWS5_CAEEX</name>
<reference evidence="1 2" key="1">
    <citation type="submission" date="2021-06" db="EMBL/GenBank/DDBJ databases">
        <title>Caerostris extrusa draft genome.</title>
        <authorList>
            <person name="Kono N."/>
            <person name="Arakawa K."/>
        </authorList>
    </citation>
    <scope>NUCLEOTIDE SEQUENCE [LARGE SCALE GENOMIC DNA]</scope>
</reference>
<sequence>MSIKNGRGGKATEAATKWRWLYRQLFQVEASKAIYEQRRIRKSLGLFQAFTAPCIQLGPFLPRKWEYYNRCLRAPKFMDKGFSFSYLASKCEAYNEYVVDIKALNTVGPRCGYSDISPTFLYRKKEFLSLRKEQKWKRGS</sequence>